<feature type="non-terminal residue" evidence="1">
    <location>
        <position position="231"/>
    </location>
</feature>
<dbReference type="EMBL" id="VGLS01000322">
    <property type="protein sequence ID" value="MBM3224422.1"/>
    <property type="molecule type" value="Genomic_DNA"/>
</dbReference>
<dbReference type="SUPFAM" id="SSF56529">
    <property type="entry name" value="FAH"/>
    <property type="match status" value="1"/>
</dbReference>
<organism evidence="1 2">
    <name type="scientific">Tectimicrobiota bacterium</name>
    <dbReference type="NCBI Taxonomy" id="2528274"/>
    <lineage>
        <taxon>Bacteria</taxon>
        <taxon>Pseudomonadati</taxon>
        <taxon>Nitrospinota/Tectimicrobiota group</taxon>
        <taxon>Candidatus Tectimicrobiota</taxon>
    </lineage>
</organism>
<name>A0A937W377_UNCTE</name>
<protein>
    <recommendedName>
        <fullName evidence="3">Hydratase</fullName>
    </recommendedName>
</protein>
<evidence type="ECO:0000313" key="2">
    <source>
        <dbReference type="Proteomes" id="UP000712673"/>
    </source>
</evidence>
<dbReference type="GO" id="GO:0008684">
    <property type="term" value="F:2-oxopent-4-enoate hydratase activity"/>
    <property type="evidence" value="ECO:0007669"/>
    <property type="project" value="TreeGrafter"/>
</dbReference>
<dbReference type="GO" id="GO:0005737">
    <property type="term" value="C:cytoplasm"/>
    <property type="evidence" value="ECO:0007669"/>
    <property type="project" value="TreeGrafter"/>
</dbReference>
<dbReference type="Gene3D" id="3.90.850.10">
    <property type="entry name" value="Fumarylacetoacetase-like, C-terminal domain"/>
    <property type="match status" value="1"/>
</dbReference>
<sequence>MMDDRAIGQAAQYLAQRYAAREPLDIMVQECAPPTMADAYKVQDAFLALLGQTKGALGGYKIAYTSDEMRRLRGISSPCAGGMFAATIQDAPVTVCGTDYVKLAIECEVGVRMGADVPLAQAPYTRASLAEYIEFLAVAFELVDMRGGAAGTGPDAAAIAGIATNIYNAGAVLGTPVQDWRGIDLAASHGTMVINGTQVGQGQGSDVMGHPLEPLVWLVNMLAERGTTLRA</sequence>
<dbReference type="AlphaFoldDB" id="A0A937W377"/>
<dbReference type="PANTHER" id="PTHR30143:SF0">
    <property type="entry name" value="2-KETO-4-PENTENOATE HYDRATASE"/>
    <property type="match status" value="1"/>
</dbReference>
<dbReference type="PANTHER" id="PTHR30143">
    <property type="entry name" value="ACID HYDRATASE"/>
    <property type="match status" value="1"/>
</dbReference>
<comment type="caution">
    <text evidence="1">The sequence shown here is derived from an EMBL/GenBank/DDBJ whole genome shotgun (WGS) entry which is preliminary data.</text>
</comment>
<dbReference type="Proteomes" id="UP000712673">
    <property type="component" value="Unassembled WGS sequence"/>
</dbReference>
<dbReference type="InterPro" id="IPR036663">
    <property type="entry name" value="Fumarylacetoacetase_C_sf"/>
</dbReference>
<proteinExistence type="predicted"/>
<reference evidence="1" key="1">
    <citation type="submission" date="2019-03" db="EMBL/GenBank/DDBJ databases">
        <title>Lake Tanganyika Metagenome-Assembled Genomes (MAGs).</title>
        <authorList>
            <person name="Tran P."/>
        </authorList>
    </citation>
    <scope>NUCLEOTIDE SEQUENCE</scope>
    <source>
        <strain evidence="1">K_DeepCast_65m_m2_066</strain>
    </source>
</reference>
<accession>A0A937W377</accession>
<evidence type="ECO:0000313" key="1">
    <source>
        <dbReference type="EMBL" id="MBM3224422.1"/>
    </source>
</evidence>
<dbReference type="InterPro" id="IPR050772">
    <property type="entry name" value="Hydratase-Decarb/MhpD_sf"/>
</dbReference>
<evidence type="ECO:0008006" key="3">
    <source>
        <dbReference type="Google" id="ProtNLM"/>
    </source>
</evidence>
<gene>
    <name evidence="1" type="ORF">FJZ47_11555</name>
</gene>